<keyword evidence="2" id="KW-1185">Reference proteome</keyword>
<dbReference type="Pfam" id="PF14568">
    <property type="entry name" value="SUKH_6"/>
    <property type="match status" value="1"/>
</dbReference>
<reference evidence="1 2" key="1">
    <citation type="submission" date="2020-12" db="EMBL/GenBank/DDBJ databases">
        <title>A novel species.</title>
        <authorList>
            <person name="Li K."/>
        </authorList>
    </citation>
    <scope>NUCLEOTIDE SEQUENCE [LARGE SCALE GENOMIC DNA]</scope>
    <source>
        <strain evidence="1 2">ZYC-3</strain>
    </source>
</reference>
<accession>A0A7T7KTU7</accession>
<evidence type="ECO:0000313" key="2">
    <source>
        <dbReference type="Proteomes" id="UP000595636"/>
    </source>
</evidence>
<dbReference type="Proteomes" id="UP000595636">
    <property type="component" value="Chromosome"/>
</dbReference>
<proteinExistence type="predicted"/>
<organism evidence="1 2">
    <name type="scientific">Streptomyces liliifuscus</name>
    <dbReference type="NCBI Taxonomy" id="2797636"/>
    <lineage>
        <taxon>Bacteria</taxon>
        <taxon>Bacillati</taxon>
        <taxon>Actinomycetota</taxon>
        <taxon>Actinomycetes</taxon>
        <taxon>Kitasatosporales</taxon>
        <taxon>Streptomycetaceae</taxon>
        <taxon>Streptomyces</taxon>
    </lineage>
</organism>
<dbReference type="Gene3D" id="3.40.1580.10">
    <property type="entry name" value="SMI1/KNR4-like"/>
    <property type="match status" value="1"/>
</dbReference>
<dbReference type="InterPro" id="IPR037883">
    <property type="entry name" value="Knr4/Smi1-like_sf"/>
</dbReference>
<name>A0A7T7KTU7_9ACTN</name>
<sequence length="179" mass="20377">MRQVLTPDPADPGAGEHIDWQAAEARWGTSFPRDYMAFMSAYGVGLIGSEDSIGEIGILAPFPTESGLLPPDDFEDETGNARYVWEIEGQDQEALDIDPEHILAWGYTSHADILCWLTSDPDPDKWPVLLFDRQELLVPCRIVPCGMVEFLRKLLLHEFDAYSIDFKPAPRFTHWRTRR</sequence>
<protein>
    <submittedName>
        <fullName evidence="1">SMI1/KNR4 family protein</fullName>
    </submittedName>
</protein>
<evidence type="ECO:0000313" key="1">
    <source>
        <dbReference type="EMBL" id="QQM38570.1"/>
    </source>
</evidence>
<dbReference type="EMBL" id="CP066831">
    <property type="protein sequence ID" value="QQM38570.1"/>
    <property type="molecule type" value="Genomic_DNA"/>
</dbReference>
<dbReference type="RefSeq" id="WP_200393737.1">
    <property type="nucleotide sequence ID" value="NZ_CP066831.1"/>
</dbReference>
<dbReference type="SUPFAM" id="SSF160631">
    <property type="entry name" value="SMI1/KNR4-like"/>
    <property type="match status" value="1"/>
</dbReference>
<dbReference type="AlphaFoldDB" id="A0A7T7KTU7"/>
<gene>
    <name evidence="1" type="ORF">JEQ17_03195</name>
</gene>
<dbReference type="KEGG" id="slf:JEQ17_03195"/>